<evidence type="ECO:0000256" key="4">
    <source>
        <dbReference type="ARBA" id="ARBA00022692"/>
    </source>
</evidence>
<keyword evidence="4 10" id="KW-0812">Transmembrane</keyword>
<keyword evidence="3" id="KW-0716">Sensory transduction</keyword>
<evidence type="ECO:0000256" key="5">
    <source>
        <dbReference type="ARBA" id="ARBA00022725"/>
    </source>
</evidence>
<dbReference type="RefSeq" id="XP_017777263.1">
    <property type="nucleotide sequence ID" value="XM_017921774.1"/>
</dbReference>
<dbReference type="InterPro" id="IPR004117">
    <property type="entry name" value="7tm6_olfct_rcpt"/>
</dbReference>
<evidence type="ECO:0000313" key="11">
    <source>
        <dbReference type="Proteomes" id="UP000695000"/>
    </source>
</evidence>
<evidence type="ECO:0000256" key="8">
    <source>
        <dbReference type="ARBA" id="ARBA00023170"/>
    </source>
</evidence>
<evidence type="ECO:0000256" key="6">
    <source>
        <dbReference type="ARBA" id="ARBA00022989"/>
    </source>
</evidence>
<protein>
    <submittedName>
        <fullName evidence="12">Odorant receptor 4-like</fullName>
    </submittedName>
</protein>
<name>A0ABM1MRR3_NICVS</name>
<dbReference type="GeneID" id="108563168"/>
<keyword evidence="6 10" id="KW-1133">Transmembrane helix</keyword>
<keyword evidence="2" id="KW-1003">Cell membrane</keyword>
<dbReference type="Pfam" id="PF02949">
    <property type="entry name" value="7tm_6"/>
    <property type="match status" value="1"/>
</dbReference>
<evidence type="ECO:0000256" key="7">
    <source>
        <dbReference type="ARBA" id="ARBA00023136"/>
    </source>
</evidence>
<gene>
    <name evidence="12" type="primary">LOC108563168</name>
</gene>
<keyword evidence="7 10" id="KW-0472">Membrane</keyword>
<evidence type="ECO:0000256" key="2">
    <source>
        <dbReference type="ARBA" id="ARBA00022475"/>
    </source>
</evidence>
<organism evidence="11 12">
    <name type="scientific">Nicrophorus vespilloides</name>
    <name type="common">Boreal carrion beetle</name>
    <dbReference type="NCBI Taxonomy" id="110193"/>
    <lineage>
        <taxon>Eukaryota</taxon>
        <taxon>Metazoa</taxon>
        <taxon>Ecdysozoa</taxon>
        <taxon>Arthropoda</taxon>
        <taxon>Hexapoda</taxon>
        <taxon>Insecta</taxon>
        <taxon>Pterygota</taxon>
        <taxon>Neoptera</taxon>
        <taxon>Endopterygota</taxon>
        <taxon>Coleoptera</taxon>
        <taxon>Polyphaga</taxon>
        <taxon>Staphyliniformia</taxon>
        <taxon>Silphidae</taxon>
        <taxon>Nicrophorinae</taxon>
        <taxon>Nicrophorus</taxon>
    </lineage>
</organism>
<evidence type="ECO:0000256" key="3">
    <source>
        <dbReference type="ARBA" id="ARBA00022606"/>
    </source>
</evidence>
<evidence type="ECO:0000313" key="12">
    <source>
        <dbReference type="RefSeq" id="XP_017777263.1"/>
    </source>
</evidence>
<feature type="transmembrane region" description="Helical" evidence="10">
    <location>
        <begin position="9"/>
        <end position="30"/>
    </location>
</feature>
<reference evidence="12" key="1">
    <citation type="submission" date="2025-08" db="UniProtKB">
        <authorList>
            <consortium name="RefSeq"/>
        </authorList>
    </citation>
    <scope>IDENTIFICATION</scope>
    <source>
        <tissue evidence="12">Whole Larva</tissue>
    </source>
</reference>
<keyword evidence="9" id="KW-0807">Transducer</keyword>
<keyword evidence="11" id="KW-1185">Reference proteome</keyword>
<proteinExistence type="predicted"/>
<keyword evidence="5" id="KW-0552">Olfaction</keyword>
<sequence>MEQIFSPSIFIQLATSVVAICVSTFLITVVKIDKGQLYQLTSYCLGHVLQLFMICAAGNELTYQSKSMATNVYNNDWYLKTETDIRKSLIMMLRRCQRGSKMTALGIFDLSYETFGKVMQLSFSMYTLLSNIEERKM</sequence>
<keyword evidence="8" id="KW-0675">Receptor</keyword>
<accession>A0ABM1MRR3</accession>
<dbReference type="PANTHER" id="PTHR21137">
    <property type="entry name" value="ODORANT RECEPTOR"/>
    <property type="match status" value="1"/>
</dbReference>
<dbReference type="PANTHER" id="PTHR21137:SF35">
    <property type="entry name" value="ODORANT RECEPTOR 19A-RELATED"/>
    <property type="match status" value="1"/>
</dbReference>
<evidence type="ECO:0000256" key="10">
    <source>
        <dbReference type="SAM" id="Phobius"/>
    </source>
</evidence>
<comment type="subcellular location">
    <subcellularLocation>
        <location evidence="1">Cell membrane</location>
        <topology evidence="1">Multi-pass membrane protein</topology>
    </subcellularLocation>
</comment>
<dbReference type="Proteomes" id="UP000695000">
    <property type="component" value="Unplaced"/>
</dbReference>
<evidence type="ECO:0000256" key="1">
    <source>
        <dbReference type="ARBA" id="ARBA00004651"/>
    </source>
</evidence>
<evidence type="ECO:0000256" key="9">
    <source>
        <dbReference type="ARBA" id="ARBA00023224"/>
    </source>
</evidence>